<comment type="caution">
    <text evidence="2">The sequence shown here is derived from an EMBL/GenBank/DDBJ whole genome shotgun (WGS) entry which is preliminary data.</text>
</comment>
<protein>
    <submittedName>
        <fullName evidence="2">Uncharacterized protein</fullName>
    </submittedName>
</protein>
<organism evidence="2 3">
    <name type="scientific">Flavobacterium cerinum</name>
    <dbReference type="NCBI Taxonomy" id="2502784"/>
    <lineage>
        <taxon>Bacteria</taxon>
        <taxon>Pseudomonadati</taxon>
        <taxon>Bacteroidota</taxon>
        <taxon>Flavobacteriia</taxon>
        <taxon>Flavobacteriales</taxon>
        <taxon>Flavobacteriaceae</taxon>
        <taxon>Flavobacterium</taxon>
    </lineage>
</organism>
<dbReference type="AlphaFoldDB" id="A0A3S3SEC0"/>
<accession>A0A3S3SEC0</accession>
<dbReference type="EMBL" id="SBII01000007">
    <property type="protein sequence ID" value="RWX00042.1"/>
    <property type="molecule type" value="Genomic_DNA"/>
</dbReference>
<reference evidence="2 3" key="1">
    <citation type="submission" date="2019-01" db="EMBL/GenBank/DDBJ databases">
        <title>Flavobacterium sp. nov.,isolated from freshwater.</title>
        <authorList>
            <person name="Zhang R."/>
            <person name="Du Z.-J."/>
        </authorList>
    </citation>
    <scope>NUCLEOTIDE SEQUENCE [LARGE SCALE GENOMIC DNA]</scope>
    <source>
        <strain evidence="2 3">1E403</strain>
    </source>
</reference>
<gene>
    <name evidence="2" type="ORF">EPI11_10895</name>
</gene>
<evidence type="ECO:0000313" key="3">
    <source>
        <dbReference type="Proteomes" id="UP000287527"/>
    </source>
</evidence>
<evidence type="ECO:0000313" key="2">
    <source>
        <dbReference type="EMBL" id="RWX00042.1"/>
    </source>
</evidence>
<feature type="transmembrane region" description="Helical" evidence="1">
    <location>
        <begin position="118"/>
        <end position="137"/>
    </location>
</feature>
<proteinExistence type="predicted"/>
<keyword evidence="1" id="KW-1133">Transmembrane helix</keyword>
<dbReference type="OrthoDB" id="662673at2"/>
<sequence length="229" mass="27116">MAKKVSEEQMEELFTFTRKHFVEYYDLQTELADHLANAIEESWITYPTLDFAKAKEQEFKKFGIFGFMGIVEQRQAVLTKKYQKLMWGYFKEFFKLPRIILTILFILIVYKILSFNIIAYSLILGAIVLISIYRLVTMWVKHKQKIKQTGKKWLLEEIITRCGGMIMLLNVPAQIFFRLTDVVPNTIVMWLMSIVLVAFALYQYTILYIIPSKAEEHLMATYPEYNLKF</sequence>
<keyword evidence="3" id="KW-1185">Reference proteome</keyword>
<feature type="transmembrane region" description="Helical" evidence="1">
    <location>
        <begin position="93"/>
        <end position="112"/>
    </location>
</feature>
<dbReference type="RefSeq" id="WP_128389999.1">
    <property type="nucleotide sequence ID" value="NZ_SBII01000007.1"/>
</dbReference>
<keyword evidence="1" id="KW-0472">Membrane</keyword>
<keyword evidence="1" id="KW-0812">Transmembrane</keyword>
<evidence type="ECO:0000256" key="1">
    <source>
        <dbReference type="SAM" id="Phobius"/>
    </source>
</evidence>
<dbReference type="Proteomes" id="UP000287527">
    <property type="component" value="Unassembled WGS sequence"/>
</dbReference>
<feature type="transmembrane region" description="Helical" evidence="1">
    <location>
        <begin position="158"/>
        <end position="177"/>
    </location>
</feature>
<feature type="transmembrane region" description="Helical" evidence="1">
    <location>
        <begin position="189"/>
        <end position="210"/>
    </location>
</feature>
<name>A0A3S3SEC0_9FLAO</name>